<feature type="compositionally biased region" description="Basic and acidic residues" evidence="20">
    <location>
        <begin position="1517"/>
        <end position="1526"/>
    </location>
</feature>
<keyword evidence="4" id="KW-0488">Methylation</keyword>
<reference evidence="23" key="1">
    <citation type="submission" date="2025-08" db="UniProtKB">
        <authorList>
            <consortium name="Ensembl"/>
        </authorList>
    </citation>
    <scope>IDENTIFICATION</scope>
</reference>
<keyword evidence="14" id="KW-0472">Membrane</keyword>
<dbReference type="GO" id="GO:0070971">
    <property type="term" value="C:endoplasmic reticulum exit site"/>
    <property type="evidence" value="ECO:0007669"/>
    <property type="project" value="TreeGrafter"/>
</dbReference>
<keyword evidence="13 19" id="KW-0175">Coiled coil</keyword>
<evidence type="ECO:0000256" key="10">
    <source>
        <dbReference type="ARBA" id="ARBA00022892"/>
    </source>
</evidence>
<feature type="compositionally biased region" description="Pro residues" evidence="20">
    <location>
        <begin position="1899"/>
        <end position="1913"/>
    </location>
</feature>
<dbReference type="PANTHER" id="PTHR23158">
    <property type="entry name" value="MELANOMA INHIBITORY ACTIVITY-RELATED"/>
    <property type="match status" value="1"/>
</dbReference>
<dbReference type="Ensembl" id="ENSCSRT00000027640.1">
    <property type="protein sequence ID" value="ENSCSRP00000026533.1"/>
    <property type="gene ID" value="ENSCSRG00000019739.1"/>
</dbReference>
<dbReference type="SMART" id="SM00326">
    <property type="entry name" value="SH3"/>
    <property type="match status" value="1"/>
</dbReference>
<feature type="compositionally biased region" description="Basic and acidic residues" evidence="20">
    <location>
        <begin position="740"/>
        <end position="772"/>
    </location>
</feature>
<dbReference type="PANTHER" id="PTHR23158:SF54">
    <property type="entry name" value="TRANSPORT AND GOLGI ORGANIZATION PROTEIN 1 HOMOLOG"/>
    <property type="match status" value="1"/>
</dbReference>
<keyword evidence="24" id="KW-1185">Reference proteome</keyword>
<reference evidence="23" key="2">
    <citation type="submission" date="2025-09" db="UniProtKB">
        <authorList>
            <consortium name="Ensembl"/>
        </authorList>
    </citation>
    <scope>IDENTIFICATION</scope>
</reference>
<evidence type="ECO:0000256" key="11">
    <source>
        <dbReference type="ARBA" id="ARBA00022927"/>
    </source>
</evidence>
<evidence type="ECO:0000256" key="18">
    <source>
        <dbReference type="PROSITE-ProRule" id="PRU00192"/>
    </source>
</evidence>
<keyword evidence="5" id="KW-0268">Exocytosis</keyword>
<dbReference type="GO" id="GO:0009306">
    <property type="term" value="P:protein secretion"/>
    <property type="evidence" value="ECO:0007669"/>
    <property type="project" value="TreeGrafter"/>
</dbReference>
<feature type="compositionally biased region" description="Polar residues" evidence="20">
    <location>
        <begin position="852"/>
        <end position="868"/>
    </location>
</feature>
<evidence type="ECO:0000256" key="3">
    <source>
        <dbReference type="ARBA" id="ARBA00022448"/>
    </source>
</evidence>
<dbReference type="FunFam" id="2.30.30.40:FF:000162">
    <property type="entry name" value="MIA SH3 domain ER export factor 3"/>
    <property type="match status" value="1"/>
</dbReference>
<evidence type="ECO:0000256" key="20">
    <source>
        <dbReference type="SAM" id="MobiDB-lite"/>
    </source>
</evidence>
<keyword evidence="10" id="KW-0931">ER-Golgi transport</keyword>
<dbReference type="InterPro" id="IPR054697">
    <property type="entry name" value="NPIP_N"/>
</dbReference>
<feature type="compositionally biased region" description="Basic and acidic residues" evidence="20">
    <location>
        <begin position="1144"/>
        <end position="1154"/>
    </location>
</feature>
<dbReference type="InterPro" id="IPR001452">
    <property type="entry name" value="SH3_domain"/>
</dbReference>
<evidence type="ECO:0000256" key="17">
    <source>
        <dbReference type="ARBA" id="ARBA00068894"/>
    </source>
</evidence>
<feature type="region of interest" description="Disordered" evidence="20">
    <location>
        <begin position="1517"/>
        <end position="1546"/>
    </location>
</feature>
<feature type="domain" description="SH3" evidence="22">
    <location>
        <begin position="50"/>
        <end position="112"/>
    </location>
</feature>
<keyword evidence="9" id="KW-0256">Endoplasmic reticulum</keyword>
<keyword evidence="11" id="KW-0653">Protein transport</keyword>
<feature type="compositionally biased region" description="Acidic residues" evidence="20">
    <location>
        <begin position="776"/>
        <end position="801"/>
    </location>
</feature>
<dbReference type="SUPFAM" id="SSF50044">
    <property type="entry name" value="SH3-domain"/>
    <property type="match status" value="1"/>
</dbReference>
<feature type="chain" id="PRO_5034281223" description="Transport and Golgi organization protein 1 homolog" evidence="21">
    <location>
        <begin position="30"/>
        <end position="2013"/>
    </location>
</feature>
<feature type="compositionally biased region" description="Basic and acidic residues" evidence="20">
    <location>
        <begin position="912"/>
        <end position="927"/>
    </location>
</feature>
<organism evidence="23 24">
    <name type="scientific">Chelydra serpentina</name>
    <name type="common">Snapping turtle</name>
    <name type="synonym">Testudo serpentina</name>
    <dbReference type="NCBI Taxonomy" id="8475"/>
    <lineage>
        <taxon>Eukaryota</taxon>
        <taxon>Metazoa</taxon>
        <taxon>Chordata</taxon>
        <taxon>Craniata</taxon>
        <taxon>Vertebrata</taxon>
        <taxon>Euteleostomi</taxon>
        <taxon>Archelosauria</taxon>
        <taxon>Testudinata</taxon>
        <taxon>Testudines</taxon>
        <taxon>Cryptodira</taxon>
        <taxon>Durocryptodira</taxon>
        <taxon>Americhelydia</taxon>
        <taxon>Chelydroidea</taxon>
        <taxon>Chelydridae</taxon>
        <taxon>Chelydra</taxon>
    </lineage>
</organism>
<dbReference type="Gene3D" id="2.30.30.40">
    <property type="entry name" value="SH3 Domains"/>
    <property type="match status" value="1"/>
</dbReference>
<keyword evidence="6" id="KW-0597">Phosphoprotein</keyword>
<keyword evidence="7" id="KW-0812">Transmembrane</keyword>
<evidence type="ECO:0000256" key="5">
    <source>
        <dbReference type="ARBA" id="ARBA00022483"/>
    </source>
</evidence>
<dbReference type="GO" id="GO:0006888">
    <property type="term" value="P:endoplasmic reticulum to Golgi vesicle-mediated transport"/>
    <property type="evidence" value="ECO:0007669"/>
    <property type="project" value="TreeGrafter"/>
</dbReference>
<feature type="region of interest" description="Disordered" evidence="20">
    <location>
        <begin position="1894"/>
        <end position="2013"/>
    </location>
</feature>
<accession>A0A8C3XV84</accession>
<feature type="compositionally biased region" description="Basic and acidic residues" evidence="20">
    <location>
        <begin position="2004"/>
        <end position="2013"/>
    </location>
</feature>
<feature type="signal peptide" evidence="21">
    <location>
        <begin position="1"/>
        <end position="29"/>
    </location>
</feature>
<evidence type="ECO:0000256" key="19">
    <source>
        <dbReference type="SAM" id="Coils"/>
    </source>
</evidence>
<feature type="compositionally biased region" description="Pro residues" evidence="20">
    <location>
        <begin position="1929"/>
        <end position="1950"/>
    </location>
</feature>
<keyword evidence="2 18" id="KW-0728">SH3 domain</keyword>
<evidence type="ECO:0000256" key="8">
    <source>
        <dbReference type="ARBA" id="ARBA00022729"/>
    </source>
</evidence>
<feature type="compositionally biased region" description="Polar residues" evidence="20">
    <location>
        <begin position="681"/>
        <end position="700"/>
    </location>
</feature>
<evidence type="ECO:0000259" key="22">
    <source>
        <dbReference type="PROSITE" id="PS50002"/>
    </source>
</evidence>
<feature type="compositionally biased region" description="Basic and acidic residues" evidence="20">
    <location>
        <begin position="807"/>
        <end position="822"/>
    </location>
</feature>
<dbReference type="GO" id="GO:0035459">
    <property type="term" value="P:vesicle cargo loading"/>
    <property type="evidence" value="ECO:0007669"/>
    <property type="project" value="TreeGrafter"/>
</dbReference>
<feature type="compositionally biased region" description="Acidic residues" evidence="20">
    <location>
        <begin position="498"/>
        <end position="508"/>
    </location>
</feature>
<evidence type="ECO:0000256" key="7">
    <source>
        <dbReference type="ARBA" id="ARBA00022692"/>
    </source>
</evidence>
<evidence type="ECO:0000256" key="21">
    <source>
        <dbReference type="SAM" id="SignalP"/>
    </source>
</evidence>
<keyword evidence="12" id="KW-1133">Transmembrane helix</keyword>
<feature type="region of interest" description="Disordered" evidence="20">
    <location>
        <begin position="590"/>
        <end position="931"/>
    </location>
</feature>
<feature type="region of interest" description="Disordered" evidence="20">
    <location>
        <begin position="1745"/>
        <end position="1875"/>
    </location>
</feature>
<evidence type="ECO:0000256" key="15">
    <source>
        <dbReference type="ARBA" id="ARBA00023180"/>
    </source>
</evidence>
<feature type="compositionally biased region" description="Basic and acidic residues" evidence="20">
    <location>
        <begin position="477"/>
        <end position="497"/>
    </location>
</feature>
<dbReference type="GO" id="GO:0048731">
    <property type="term" value="P:system development"/>
    <property type="evidence" value="ECO:0007669"/>
    <property type="project" value="UniProtKB-ARBA"/>
</dbReference>
<evidence type="ECO:0000256" key="6">
    <source>
        <dbReference type="ARBA" id="ARBA00022553"/>
    </source>
</evidence>
<comment type="subcellular location">
    <subcellularLocation>
        <location evidence="1">Endoplasmic reticulum membrane</location>
        <topology evidence="1">Single-pass membrane protein</topology>
    </subcellularLocation>
</comment>
<dbReference type="PROSITE" id="PS50002">
    <property type="entry name" value="SH3"/>
    <property type="match status" value="1"/>
</dbReference>
<dbReference type="Proteomes" id="UP000694403">
    <property type="component" value="Unplaced"/>
</dbReference>
<dbReference type="Pfam" id="PF06409">
    <property type="entry name" value="NPIP"/>
    <property type="match status" value="1"/>
</dbReference>
<evidence type="ECO:0000256" key="14">
    <source>
        <dbReference type="ARBA" id="ARBA00023136"/>
    </source>
</evidence>
<feature type="coiled-coil region" evidence="19">
    <location>
        <begin position="1668"/>
        <end position="1734"/>
    </location>
</feature>
<feature type="compositionally biased region" description="Low complexity" evidence="20">
    <location>
        <begin position="1914"/>
        <end position="1928"/>
    </location>
</feature>
<evidence type="ECO:0000256" key="12">
    <source>
        <dbReference type="ARBA" id="ARBA00022989"/>
    </source>
</evidence>
<dbReference type="InterPro" id="IPR051500">
    <property type="entry name" value="cTAGE_MIA/OTOR"/>
</dbReference>
<evidence type="ECO:0000313" key="24">
    <source>
        <dbReference type="Proteomes" id="UP000694403"/>
    </source>
</evidence>
<feature type="region of interest" description="Disordered" evidence="20">
    <location>
        <begin position="170"/>
        <end position="222"/>
    </location>
</feature>
<feature type="coiled-coil region" evidence="19">
    <location>
        <begin position="1573"/>
        <end position="1635"/>
    </location>
</feature>
<evidence type="ECO:0000256" key="2">
    <source>
        <dbReference type="ARBA" id="ARBA00022443"/>
    </source>
</evidence>
<feature type="region of interest" description="Disordered" evidence="20">
    <location>
        <begin position="265"/>
        <end position="290"/>
    </location>
</feature>
<feature type="region of interest" description="Disordered" evidence="20">
    <location>
        <begin position="424"/>
        <end position="527"/>
    </location>
</feature>
<feature type="coiled-coil region" evidence="19">
    <location>
        <begin position="1313"/>
        <end position="1361"/>
    </location>
</feature>
<dbReference type="InterPro" id="IPR036028">
    <property type="entry name" value="SH3-like_dom_sf"/>
</dbReference>
<feature type="compositionally biased region" description="Polar residues" evidence="20">
    <location>
        <begin position="270"/>
        <end position="280"/>
    </location>
</feature>
<feature type="compositionally biased region" description="Acidic residues" evidence="20">
    <location>
        <begin position="888"/>
        <end position="911"/>
    </location>
</feature>
<feature type="region of interest" description="Disordered" evidence="20">
    <location>
        <begin position="1144"/>
        <end position="1163"/>
    </location>
</feature>
<evidence type="ECO:0000256" key="4">
    <source>
        <dbReference type="ARBA" id="ARBA00022481"/>
    </source>
</evidence>
<dbReference type="Pfam" id="PF07653">
    <property type="entry name" value="SH3_2"/>
    <property type="match status" value="1"/>
</dbReference>
<feature type="compositionally biased region" description="Basic and acidic residues" evidence="20">
    <location>
        <begin position="625"/>
        <end position="641"/>
    </location>
</feature>
<feature type="region of interest" description="Disordered" evidence="20">
    <location>
        <begin position="351"/>
        <end position="390"/>
    </location>
</feature>
<feature type="compositionally biased region" description="Basic and acidic residues" evidence="20">
    <location>
        <begin position="709"/>
        <end position="723"/>
    </location>
</feature>
<keyword evidence="3" id="KW-0813">Transport</keyword>
<feature type="compositionally biased region" description="Basic and acidic residues" evidence="20">
    <location>
        <begin position="664"/>
        <end position="680"/>
    </location>
</feature>
<protein>
    <recommendedName>
        <fullName evidence="17">Transport and Golgi organization protein 1 homolog</fullName>
    </recommendedName>
</protein>
<comment type="similarity">
    <text evidence="16">Belongs to the MIA/OTOR family. Tango1 subfamily.</text>
</comment>
<evidence type="ECO:0000256" key="9">
    <source>
        <dbReference type="ARBA" id="ARBA00022824"/>
    </source>
</evidence>
<evidence type="ECO:0000256" key="1">
    <source>
        <dbReference type="ARBA" id="ARBA00004389"/>
    </source>
</evidence>
<keyword evidence="8 21" id="KW-0732">Signal</keyword>
<evidence type="ECO:0000256" key="13">
    <source>
        <dbReference type="ARBA" id="ARBA00023054"/>
    </source>
</evidence>
<feature type="compositionally biased region" description="Pro residues" evidence="20">
    <location>
        <begin position="1973"/>
        <end position="1999"/>
    </location>
</feature>
<feature type="coiled-coil region" evidence="19">
    <location>
        <begin position="1397"/>
        <end position="1480"/>
    </location>
</feature>
<feature type="compositionally biased region" description="Polar residues" evidence="20">
    <location>
        <begin position="1839"/>
        <end position="1849"/>
    </location>
</feature>
<feature type="compositionally biased region" description="Basic and acidic residues" evidence="20">
    <location>
        <begin position="362"/>
        <end position="390"/>
    </location>
</feature>
<feature type="compositionally biased region" description="Basic and acidic residues" evidence="20">
    <location>
        <begin position="201"/>
        <end position="216"/>
    </location>
</feature>
<evidence type="ECO:0000313" key="23">
    <source>
        <dbReference type="Ensembl" id="ENSCSRP00000026533.1"/>
    </source>
</evidence>
<name>A0A8C3XV84_CHESE</name>
<keyword evidence="15" id="KW-0325">Glycoprotein</keyword>
<proteinExistence type="inferred from homology"/>
<dbReference type="GO" id="GO:0006887">
    <property type="term" value="P:exocytosis"/>
    <property type="evidence" value="ECO:0007669"/>
    <property type="project" value="UniProtKB-KW"/>
</dbReference>
<feature type="compositionally biased region" description="Basic and acidic residues" evidence="20">
    <location>
        <begin position="431"/>
        <end position="461"/>
    </location>
</feature>
<dbReference type="GO" id="GO:0005789">
    <property type="term" value="C:endoplasmic reticulum membrane"/>
    <property type="evidence" value="ECO:0007669"/>
    <property type="project" value="UniProtKB-SubCell"/>
</dbReference>
<evidence type="ECO:0000256" key="16">
    <source>
        <dbReference type="ARBA" id="ARBA00061139"/>
    </source>
</evidence>
<sequence length="2013" mass="226086">MAAARPRFSLLLLALVALLLPAQRRLCLAGQELDRRFAERKRCADPECSMLMYRGKAKQDFKGPDCRFINLKEGEAVYVYYKLIGKSTELWAGSVGSEFGYFPKDLLEINYIYNTSDELELPTDETDFVCFDGGKDDFDNYNVDDLLKSSEETVVNSGKAELNALGTEVVEETKKEEETEGSDTVKPLDVSETDALEPGPEENKEVLTKTDEKDSFLSENTENVQGLFKSERADLNIYSHEKKSQGDQIAHPHSEGMLQEKLKVLESENTKNSNNPQGTAKESDKESEEIDAYTLLNRELSMDLKTKFGSTAEALVSDDEMTSLVTSLEDDFNEDLYTDSHDTELMEDLKEQPEEIPLLSFTKEKTPVDSEAEKHSADKYADHESEKNKPYETIEDAAELITQRNEKKDYLGLLTTVEDTIFPTLRGGARTNDDTDVGKSDSLEEKEEEDKVIPVSKEDKTAATAQLEDLTEEDLLKEEKHVVDGQDPKEKTNKTKEYEEELMDDETESFTGELHSTSVHDPSAIPSLETKLSIEEKQEALKPPVGNIKDDPEGITLNKILKDKEKAEEAILEDSLENDTKPKTLWKKIKGKKAAGDQQSMNFLPEPLEELKSASQSDLGDIDLVEGKREHETSATEKQDIQQDGEDFEQTRVPENENQTNVAIKEETEILRGKKEEDLNNQHTSKAAVEQSKQQENKTWYSEEDAEQELSRNADKKTLEKSIGEIATEEISTETTQDVDTERLTQQDTAHSGDENKDKALGTDIVGEKTVKPELQSEELEAEEDDDLLSQAEEELLEDDNAASAKLSEERLANRQGNKLDGESTNPELEIPDGAISGTANPVYESDETGEEANTTFKHARKNSTQDLSETKNEEEDIQFNGAKLNEMEEDEESPETEETLVAPEVEEEDERTLPNDKSLETVDSKNDFNQTEDPLLEDLVQKDLKDIQNVTEQTGPADTSVTTNEAVEPEYREAVKQLTIIKEFLDEKRVARLQKYLGPQHIVRVEAMFHNMKLKLDLAQKGNHDYEDVEQALDQILTFSESRIMEIVENVLDGRQAENKEEVVKEIDLWDEEAALMDDVQEIIYSLRHKYSSVSESAPLVSVPEHEKDYSMHGTDTVKETEYDSHLVGSPSSTEEIAQKFPQVEDERPVQHTEEEEEEALKLREPEPDMNILEEVGLLDKKETQEILDTEKGLPLADTSLGPIQSNREDLAAGIVTTVDDTVKIESPHLEAGPAVPHITLNDVVVLAKENVRPFTDILVATLPEDIRPGPDFHGLPWEPIIITALVGIATLGILFWRTCLSVKSRMYQVTEKQLAEKIKNLLQEKTEILEKMSEYDQKIKEAKESVKVAQKQNTSLSDEAAGFKDVIKGLEETNHLLDDRLRNLHTMLETERQQNVNKEDKIFEMQKSLEKLQEVIMLHSVELSEVQIVLNEAKLSEEKVKSELRHVQEENARLKKRKEQLLQEAEGWSERHTELSEQIKLYQKSQKDIEEALAYKENEIEVLTNCIMQLKQFDADSEGKKDGEGNGWDTGDDLANGELPDNRSEKMKNQIKQMMDVSRVKTTLSIVEEDRDLLQSKLSDEIAARHELEEQIKKLEHDSCSLQTVKARFENECKTLQQKVEILNELYQQKEMALQKKLTLEEYERQEKEQKLYAADEKAVLAVEEVKVYKQRILEMDEELKKTERSYKNQIAGHEKKAHDNWLIARSAERALAEEKREAANLRQKLIEVNQKIAMLQRPLIVKPTAGRPDRQVPVRRGPLSRDGSFGPSPVSGGGPSPPLMMEAPGQPLSATRRDGSRSEFGAMVDGPSAPRRPPELSGRSSVPDLGPAVAALINSGPRTSSPSTSMDGVVNLGPKGPPSFPGTPIMTSPVTGPPLPPVRFGALPPPLHVHYGSRPLPLPLVCGPPPPPPAARDYLPGPPLGMRDLPPGPLPPPDPRGYVRFPPPFRPGGPLGPRDYPPGPRLPPQGLRDYPPPPNRDLPPPGPRDYPPAPPCPSSPAGPRDYTHPPEQKP</sequence>